<evidence type="ECO:0000313" key="3">
    <source>
        <dbReference type="Proteomes" id="UP000193719"/>
    </source>
</evidence>
<reference evidence="2 3" key="2">
    <citation type="submission" date="2016-08" db="EMBL/GenBank/DDBJ databases">
        <title>Pervasive Adenine N6-methylation of Active Genes in Fungi.</title>
        <authorList>
            <consortium name="DOE Joint Genome Institute"/>
            <person name="Mondo S.J."/>
            <person name="Dannebaum R.O."/>
            <person name="Kuo R.C."/>
            <person name="Labutti K."/>
            <person name="Haridas S."/>
            <person name="Kuo A."/>
            <person name="Salamov A."/>
            <person name="Ahrendt S.R."/>
            <person name="Lipzen A."/>
            <person name="Sullivan W."/>
            <person name="Andreopoulos W.B."/>
            <person name="Clum A."/>
            <person name="Lindquist E."/>
            <person name="Daum C."/>
            <person name="Ramamoorthy G.K."/>
            <person name="Gryganskyi A."/>
            <person name="Culley D."/>
            <person name="Magnuson J.K."/>
            <person name="James T.Y."/>
            <person name="O'Malley M.A."/>
            <person name="Stajich J.E."/>
            <person name="Spatafora J.W."/>
            <person name="Visel A."/>
            <person name="Grigoriev I.V."/>
        </authorList>
    </citation>
    <scope>NUCLEOTIDE SEQUENCE [LARGE SCALE GENOMIC DNA]</scope>
    <source>
        <strain evidence="3">finn</strain>
    </source>
</reference>
<reference evidence="2 3" key="1">
    <citation type="submission" date="2016-08" db="EMBL/GenBank/DDBJ databases">
        <title>Genomes of anaerobic fungi encode conserved fungal cellulosomes for biomass hydrolysis.</title>
        <authorList>
            <consortium name="DOE Joint Genome Institute"/>
            <person name="Haitjema C.H."/>
            <person name="Gilmore S.P."/>
            <person name="Henske J.K."/>
            <person name="Solomon K.V."/>
            <person name="De Groot R."/>
            <person name="Kuo A."/>
            <person name="Mondo S.J."/>
            <person name="Salamov A.A."/>
            <person name="Labutti K."/>
            <person name="Zhao Z."/>
            <person name="Chiniquy J."/>
            <person name="Barry K."/>
            <person name="Brewer H.M."/>
            <person name="Purvine S.O."/>
            <person name="Wright A.T."/>
            <person name="Boxma B."/>
            <person name="Van Alen T."/>
            <person name="Hackstein J.H."/>
            <person name="Baker S.E."/>
            <person name="Grigoriev I.V."/>
            <person name="O'Malley M.A."/>
        </authorList>
    </citation>
    <scope>NUCLEOTIDE SEQUENCE [LARGE SCALE GENOMIC DNA]</scope>
    <source>
        <strain evidence="3">finn</strain>
    </source>
</reference>
<evidence type="ECO:0000313" key="2">
    <source>
        <dbReference type="EMBL" id="ORX41836.1"/>
    </source>
</evidence>
<organism evidence="2 3">
    <name type="scientific">Piromyces finnis</name>
    <dbReference type="NCBI Taxonomy" id="1754191"/>
    <lineage>
        <taxon>Eukaryota</taxon>
        <taxon>Fungi</taxon>
        <taxon>Fungi incertae sedis</taxon>
        <taxon>Chytridiomycota</taxon>
        <taxon>Chytridiomycota incertae sedis</taxon>
        <taxon>Neocallimastigomycetes</taxon>
        <taxon>Neocallimastigales</taxon>
        <taxon>Neocallimastigaceae</taxon>
        <taxon>Piromyces</taxon>
    </lineage>
</organism>
<keyword evidence="3" id="KW-1185">Reference proteome</keyword>
<keyword evidence="1" id="KW-0472">Membrane</keyword>
<name>A0A1Y1UV04_9FUNG</name>
<dbReference type="Proteomes" id="UP000193719">
    <property type="component" value="Unassembled WGS sequence"/>
</dbReference>
<protein>
    <submittedName>
        <fullName evidence="2">Uncharacterized protein</fullName>
    </submittedName>
</protein>
<keyword evidence="1" id="KW-0812">Transmembrane</keyword>
<accession>A0A1Y1UV04</accession>
<dbReference type="EMBL" id="MCFH01000077">
    <property type="protein sequence ID" value="ORX41836.1"/>
    <property type="molecule type" value="Genomic_DNA"/>
</dbReference>
<feature type="transmembrane region" description="Helical" evidence="1">
    <location>
        <begin position="6"/>
        <end position="27"/>
    </location>
</feature>
<proteinExistence type="predicted"/>
<dbReference type="AlphaFoldDB" id="A0A1Y1UV04"/>
<evidence type="ECO:0000256" key="1">
    <source>
        <dbReference type="SAM" id="Phobius"/>
    </source>
</evidence>
<keyword evidence="1" id="KW-1133">Transmembrane helix</keyword>
<sequence length="117" mass="13510">MEFFIIAIFVYYIIFITVIRVFLFYYLNIKKVDRGISTSQSLNSHQMNEQMISIVDNDDILPPYTPPVVIHNSISNTIPETFIDIIPSSLSISIEYKGNNNNDIMKSKNISIEEDIE</sequence>
<gene>
    <name evidence="2" type="ORF">BCR36DRAFT_466499</name>
</gene>
<comment type="caution">
    <text evidence="2">The sequence shown here is derived from an EMBL/GenBank/DDBJ whole genome shotgun (WGS) entry which is preliminary data.</text>
</comment>